<keyword evidence="3 7" id="KW-0378">Hydrolase</keyword>
<dbReference type="GO" id="GO:0097510">
    <property type="term" value="P:base-excision repair, AP site formation via deaminated base removal"/>
    <property type="evidence" value="ECO:0007669"/>
    <property type="project" value="TreeGrafter"/>
</dbReference>
<comment type="function">
    <text evidence="7">Excises uracil residues from the DNA which can arise as a result of misincorporation of dUMP residues by DNA polymerase or due to deamination of cytosine.</text>
</comment>
<accession>A0A8J5QHF5</accession>
<gene>
    <name evidence="7" type="primary">UNG1</name>
    <name evidence="9" type="ORF">J8A68_000779</name>
</gene>
<dbReference type="PANTHER" id="PTHR11264">
    <property type="entry name" value="URACIL-DNA GLYCOSYLASE"/>
    <property type="match status" value="1"/>
</dbReference>
<dbReference type="OrthoDB" id="10031947at2759"/>
<evidence type="ECO:0000256" key="4">
    <source>
        <dbReference type="ARBA" id="ARBA00023128"/>
    </source>
</evidence>
<dbReference type="SMART" id="SM00986">
    <property type="entry name" value="UDG"/>
    <property type="match status" value="1"/>
</dbReference>
<keyword evidence="4 7" id="KW-0496">Mitochondrion</keyword>
<feature type="domain" description="Uracil-DNA glycosylase-like" evidence="8">
    <location>
        <begin position="158"/>
        <end position="339"/>
    </location>
</feature>
<dbReference type="EC" id="3.2.2.27" evidence="7"/>
<evidence type="ECO:0000256" key="7">
    <source>
        <dbReference type="HAMAP-Rule" id="MF_03166"/>
    </source>
</evidence>
<dbReference type="FunFam" id="3.40.470.10:FF:000007">
    <property type="entry name" value="Uracil-DNA glycosylase"/>
    <property type="match status" value="1"/>
</dbReference>
<evidence type="ECO:0000256" key="3">
    <source>
        <dbReference type="ARBA" id="ARBA00022801"/>
    </source>
</evidence>
<evidence type="ECO:0000259" key="8">
    <source>
        <dbReference type="SMART" id="SM00986"/>
    </source>
</evidence>
<feature type="active site" description="Proton acceptor" evidence="7">
    <location>
        <position position="173"/>
    </location>
</feature>
<evidence type="ECO:0000256" key="2">
    <source>
        <dbReference type="ARBA" id="ARBA00022763"/>
    </source>
</evidence>
<keyword evidence="6 7" id="KW-0539">Nucleus</keyword>
<dbReference type="NCBIfam" id="NF003589">
    <property type="entry name" value="PRK05254.1-2"/>
    <property type="match status" value="1"/>
</dbReference>
<evidence type="ECO:0000313" key="10">
    <source>
        <dbReference type="Proteomes" id="UP000694255"/>
    </source>
</evidence>
<dbReference type="EMBL" id="JAGSYN010000047">
    <property type="protein sequence ID" value="KAG7665759.1"/>
    <property type="molecule type" value="Genomic_DNA"/>
</dbReference>
<dbReference type="InterPro" id="IPR005122">
    <property type="entry name" value="Uracil-DNA_glycosylase-like"/>
</dbReference>
<proteinExistence type="inferred from homology"/>
<evidence type="ECO:0000313" key="9">
    <source>
        <dbReference type="EMBL" id="KAG7665759.1"/>
    </source>
</evidence>
<dbReference type="NCBIfam" id="NF003588">
    <property type="entry name" value="PRK05254.1-1"/>
    <property type="match status" value="1"/>
</dbReference>
<dbReference type="GO" id="GO:0004844">
    <property type="term" value="F:uracil DNA N-glycosylase activity"/>
    <property type="evidence" value="ECO:0007669"/>
    <property type="project" value="UniProtKB-UniRule"/>
</dbReference>
<dbReference type="HAMAP" id="MF_00148">
    <property type="entry name" value="UDG"/>
    <property type="match status" value="1"/>
</dbReference>
<evidence type="ECO:0000256" key="5">
    <source>
        <dbReference type="ARBA" id="ARBA00023204"/>
    </source>
</evidence>
<dbReference type="Pfam" id="PF03167">
    <property type="entry name" value="UDG"/>
    <property type="match status" value="1"/>
</dbReference>
<name>A0A8J5QHF5_9ASCO</name>
<dbReference type="InterPro" id="IPR002043">
    <property type="entry name" value="UDG_fam1"/>
</dbReference>
<dbReference type="AlphaFoldDB" id="A0A8J5QHF5"/>
<dbReference type="CDD" id="cd10027">
    <property type="entry name" value="UDG-F1-like"/>
    <property type="match status" value="1"/>
</dbReference>
<dbReference type="NCBIfam" id="NF003592">
    <property type="entry name" value="PRK05254.1-5"/>
    <property type="match status" value="1"/>
</dbReference>
<protein>
    <recommendedName>
        <fullName evidence="7">Uracil-DNA glycosylase</fullName>
        <shortName evidence="7">UDG</shortName>
        <ecNumber evidence="7">3.2.2.27</ecNumber>
    </recommendedName>
</protein>
<organism evidence="9 10">
    <name type="scientific">[Candida] subhashii</name>
    <dbReference type="NCBI Taxonomy" id="561895"/>
    <lineage>
        <taxon>Eukaryota</taxon>
        <taxon>Fungi</taxon>
        <taxon>Dikarya</taxon>
        <taxon>Ascomycota</taxon>
        <taxon>Saccharomycotina</taxon>
        <taxon>Pichiomycetes</taxon>
        <taxon>Debaryomycetaceae</taxon>
        <taxon>Spathaspora</taxon>
    </lineage>
</organism>
<evidence type="ECO:0000256" key="6">
    <source>
        <dbReference type="ARBA" id="ARBA00023242"/>
    </source>
</evidence>
<keyword evidence="5 7" id="KW-0234">DNA repair</keyword>
<keyword evidence="10" id="KW-1185">Reference proteome</keyword>
<dbReference type="SMART" id="SM00987">
    <property type="entry name" value="UreE_C"/>
    <property type="match status" value="1"/>
</dbReference>
<reference evidence="9 10" key="1">
    <citation type="journal article" date="2021" name="DNA Res.">
        <title>Genome analysis of Candida subhashii reveals its hybrid nature and dual mitochondrial genome conformations.</title>
        <authorList>
            <person name="Mixao V."/>
            <person name="Hegedusova E."/>
            <person name="Saus E."/>
            <person name="Pryszcz L.P."/>
            <person name="Cillingova A."/>
            <person name="Nosek J."/>
            <person name="Gabaldon T."/>
        </authorList>
    </citation>
    <scope>NUCLEOTIDE SEQUENCE [LARGE SCALE GENOMIC DNA]</scope>
    <source>
        <strain evidence="9 10">CBS 10753</strain>
    </source>
</reference>
<dbReference type="NCBIfam" id="TIGR00628">
    <property type="entry name" value="ung"/>
    <property type="match status" value="1"/>
</dbReference>
<dbReference type="PANTHER" id="PTHR11264:SF0">
    <property type="entry name" value="URACIL-DNA GLYCOSYLASE"/>
    <property type="match status" value="1"/>
</dbReference>
<sequence length="358" mass="40676">MTKRVLITDFFNSQGGSNTLENKRKKTTSEVVKKVEVVEDAVENKENIVVTKEKTIESTVTTTTTATCSNIDTTAGQDYSTFCKQYNFDKSKWISSLTPEQQELLSLEINTLHITWLAFLHQELTKPYFLNLKRFLHSQTANHKTIYPPQELIYSWSHYTPLPEIKCLILGQDPYHNINQAHGLAFSVLEPTKPPPSLVNIYKTIAIDFPNFKIPEYQELRKAGKPGGGNLTKWARRGVLMLNAVLTVEAHKANSHAKRGWEQFTEQVIKVALDYHSAKDDGGFVIMAWGGPAQLRVEKFGMRLKDGKFCVLKAVHPSPLSAHRGFFQSGVFKKCNEWLEKNGKEKINWGIFDDNIVM</sequence>
<dbReference type="GO" id="GO:0005634">
    <property type="term" value="C:nucleus"/>
    <property type="evidence" value="ECO:0007669"/>
    <property type="project" value="UniProtKB-SubCell"/>
</dbReference>
<comment type="catalytic activity">
    <reaction evidence="7">
        <text>Hydrolyzes single-stranded DNA or mismatched double-stranded DNA and polynucleotides, releasing free uracil.</text>
        <dbReference type="EC" id="3.2.2.27"/>
    </reaction>
</comment>
<comment type="caution">
    <text evidence="9">The sequence shown here is derived from an EMBL/GenBank/DDBJ whole genome shotgun (WGS) entry which is preliminary data.</text>
</comment>
<dbReference type="GO" id="GO:0005739">
    <property type="term" value="C:mitochondrion"/>
    <property type="evidence" value="ECO:0007669"/>
    <property type="project" value="UniProtKB-SubCell"/>
</dbReference>
<keyword evidence="2 7" id="KW-0227">DNA damage</keyword>
<comment type="subcellular location">
    <subcellularLocation>
        <location evidence="7">Mitochondrion</location>
    </subcellularLocation>
    <subcellularLocation>
        <location evidence="7">Nucleus</location>
    </subcellularLocation>
</comment>
<comment type="similarity">
    <text evidence="1 7">Belongs to the uracil-DNA glycosylase (UDG) superfamily. UNG family.</text>
</comment>
<dbReference type="Proteomes" id="UP000694255">
    <property type="component" value="Unassembled WGS sequence"/>
</dbReference>
<evidence type="ECO:0000256" key="1">
    <source>
        <dbReference type="ARBA" id="ARBA00008184"/>
    </source>
</evidence>